<dbReference type="EMBL" id="QBIY01012778">
    <property type="protein sequence ID" value="RXN16598.1"/>
    <property type="molecule type" value="Genomic_DNA"/>
</dbReference>
<gene>
    <name evidence="1" type="ORF">ROHU_027439</name>
</gene>
<dbReference type="Proteomes" id="UP000290572">
    <property type="component" value="Unassembled WGS sequence"/>
</dbReference>
<sequence>MPQSVLTSVRKSVKLRARNTTRTNACDRTRAEQRRALPLYESVRNYSVNEAGNHISLAVFESEEENTDRRLLY</sequence>
<name>A0A498M6S2_LABRO</name>
<comment type="caution">
    <text evidence="1">The sequence shown here is derived from an EMBL/GenBank/DDBJ whole genome shotgun (WGS) entry which is preliminary data.</text>
</comment>
<dbReference type="AlphaFoldDB" id="A0A498M6S2"/>
<organism evidence="1 2">
    <name type="scientific">Labeo rohita</name>
    <name type="common">Indian major carp</name>
    <name type="synonym">Cyprinus rohita</name>
    <dbReference type="NCBI Taxonomy" id="84645"/>
    <lineage>
        <taxon>Eukaryota</taxon>
        <taxon>Metazoa</taxon>
        <taxon>Chordata</taxon>
        <taxon>Craniata</taxon>
        <taxon>Vertebrata</taxon>
        <taxon>Euteleostomi</taxon>
        <taxon>Actinopterygii</taxon>
        <taxon>Neopterygii</taxon>
        <taxon>Teleostei</taxon>
        <taxon>Ostariophysi</taxon>
        <taxon>Cypriniformes</taxon>
        <taxon>Cyprinidae</taxon>
        <taxon>Labeoninae</taxon>
        <taxon>Labeonini</taxon>
        <taxon>Labeo</taxon>
    </lineage>
</organism>
<evidence type="ECO:0000313" key="2">
    <source>
        <dbReference type="Proteomes" id="UP000290572"/>
    </source>
</evidence>
<protein>
    <submittedName>
        <fullName evidence="1">Uncharacterized protein</fullName>
    </submittedName>
</protein>
<accession>A0A498M6S2</accession>
<evidence type="ECO:0000313" key="1">
    <source>
        <dbReference type="EMBL" id="RXN16598.1"/>
    </source>
</evidence>
<proteinExistence type="predicted"/>
<keyword evidence="2" id="KW-1185">Reference proteome</keyword>
<reference evidence="1 2" key="1">
    <citation type="submission" date="2018-03" db="EMBL/GenBank/DDBJ databases">
        <title>Draft genome sequence of Rohu Carp (Labeo rohita).</title>
        <authorList>
            <person name="Das P."/>
            <person name="Kushwaha B."/>
            <person name="Joshi C.G."/>
            <person name="Kumar D."/>
            <person name="Nagpure N.S."/>
            <person name="Sahoo L."/>
            <person name="Das S.P."/>
            <person name="Bit A."/>
            <person name="Patnaik S."/>
            <person name="Meher P.K."/>
            <person name="Jayasankar P."/>
            <person name="Koringa P.G."/>
            <person name="Patel N.V."/>
            <person name="Hinsu A.T."/>
            <person name="Kumar R."/>
            <person name="Pandey M."/>
            <person name="Agarwal S."/>
            <person name="Srivastava S."/>
            <person name="Singh M."/>
            <person name="Iquebal M.A."/>
            <person name="Jaiswal S."/>
            <person name="Angadi U.B."/>
            <person name="Kumar N."/>
            <person name="Raza M."/>
            <person name="Shah T.M."/>
            <person name="Rai A."/>
            <person name="Jena J.K."/>
        </authorList>
    </citation>
    <scope>NUCLEOTIDE SEQUENCE [LARGE SCALE GENOMIC DNA]</scope>
    <source>
        <strain evidence="1">DASCIFA01</strain>
        <tissue evidence="1">Testis</tissue>
    </source>
</reference>